<gene>
    <name evidence="2" type="ORF">FB45DRAFT_931094</name>
</gene>
<evidence type="ECO:0000256" key="1">
    <source>
        <dbReference type="SAM" id="MobiDB-lite"/>
    </source>
</evidence>
<feature type="non-terminal residue" evidence="2">
    <location>
        <position position="411"/>
    </location>
</feature>
<protein>
    <recommendedName>
        <fullName evidence="4">Integrase zinc-binding domain-containing protein</fullName>
    </recommendedName>
</protein>
<reference evidence="2" key="1">
    <citation type="submission" date="2023-03" db="EMBL/GenBank/DDBJ databases">
        <title>Massive genome expansion in bonnet fungi (Mycena s.s.) driven by repeated elements and novel gene families across ecological guilds.</title>
        <authorList>
            <consortium name="Lawrence Berkeley National Laboratory"/>
            <person name="Harder C.B."/>
            <person name="Miyauchi S."/>
            <person name="Viragh M."/>
            <person name="Kuo A."/>
            <person name="Thoen E."/>
            <person name="Andreopoulos B."/>
            <person name="Lu D."/>
            <person name="Skrede I."/>
            <person name="Drula E."/>
            <person name="Henrissat B."/>
            <person name="Morin E."/>
            <person name="Kohler A."/>
            <person name="Barry K."/>
            <person name="LaButti K."/>
            <person name="Morin E."/>
            <person name="Salamov A."/>
            <person name="Lipzen A."/>
            <person name="Mereny Z."/>
            <person name="Hegedus B."/>
            <person name="Baldrian P."/>
            <person name="Stursova M."/>
            <person name="Weitz H."/>
            <person name="Taylor A."/>
            <person name="Grigoriev I.V."/>
            <person name="Nagy L.G."/>
            <person name="Martin F."/>
            <person name="Kauserud H."/>
        </authorList>
    </citation>
    <scope>NUCLEOTIDE SEQUENCE</scope>
    <source>
        <strain evidence="2">9284</strain>
    </source>
</reference>
<accession>A0AAD7BFL3</accession>
<feature type="compositionally biased region" description="Low complexity" evidence="1">
    <location>
        <begin position="215"/>
        <end position="238"/>
    </location>
</feature>
<dbReference type="Proteomes" id="UP001221142">
    <property type="component" value="Unassembled WGS sequence"/>
</dbReference>
<feature type="region of interest" description="Disordered" evidence="1">
    <location>
        <begin position="209"/>
        <end position="240"/>
    </location>
</feature>
<proteinExistence type="predicted"/>
<evidence type="ECO:0008006" key="4">
    <source>
        <dbReference type="Google" id="ProtNLM"/>
    </source>
</evidence>
<sequence length="411" mass="44772">MNALSLSHSPQTAPVDIPGLPTYSAYQSIENAYLARFSTVSRQDKVLIPQALFHRVREILLADIESCADSRSKPKRKRGQARQPDSEYQLRFWARSQFKLGEPPAGFEELGLSTAGSGTLLTTAGFVVPVREQVYQILCAIHSKTGHGGLEKMNAVVERYYSPMHITKRLVKAFVNACMCHKTGKEAMTALKRDARAAREDLEWWHELHGGEQEASSSSASASIFTSTSQLPSPSTLHTRPDDVAAKCRPAPTCSIFSPSAPSTTPLLLPKTNRHSYLHSDSTKENNNLFRTLLAPSPGQAPPFLPSARSNLPPSDLLQPSLGASWFLGLSVPFSSPSKARPGLDFVGMKNPSAGTNAFSSNAALESSAFALPVFGCPPSSFQMRGSTRRVHPYQVGAGERRYPLARGHWV</sequence>
<dbReference type="EMBL" id="JARKIF010000018">
    <property type="protein sequence ID" value="KAJ7619561.1"/>
    <property type="molecule type" value="Genomic_DNA"/>
</dbReference>
<organism evidence="2 3">
    <name type="scientific">Roridomyces roridus</name>
    <dbReference type="NCBI Taxonomy" id="1738132"/>
    <lineage>
        <taxon>Eukaryota</taxon>
        <taxon>Fungi</taxon>
        <taxon>Dikarya</taxon>
        <taxon>Basidiomycota</taxon>
        <taxon>Agaricomycotina</taxon>
        <taxon>Agaricomycetes</taxon>
        <taxon>Agaricomycetidae</taxon>
        <taxon>Agaricales</taxon>
        <taxon>Marasmiineae</taxon>
        <taxon>Mycenaceae</taxon>
        <taxon>Roridomyces</taxon>
    </lineage>
</organism>
<keyword evidence="3" id="KW-1185">Reference proteome</keyword>
<evidence type="ECO:0000313" key="2">
    <source>
        <dbReference type="EMBL" id="KAJ7619561.1"/>
    </source>
</evidence>
<name>A0AAD7BFL3_9AGAR</name>
<dbReference type="AlphaFoldDB" id="A0AAD7BFL3"/>
<comment type="caution">
    <text evidence="2">The sequence shown here is derived from an EMBL/GenBank/DDBJ whole genome shotgun (WGS) entry which is preliminary data.</text>
</comment>
<evidence type="ECO:0000313" key="3">
    <source>
        <dbReference type="Proteomes" id="UP001221142"/>
    </source>
</evidence>